<feature type="compositionally biased region" description="Polar residues" evidence="2">
    <location>
        <begin position="164"/>
        <end position="181"/>
    </location>
</feature>
<feature type="region of interest" description="Disordered" evidence="2">
    <location>
        <begin position="235"/>
        <end position="284"/>
    </location>
</feature>
<proteinExistence type="inferred from homology"/>
<evidence type="ECO:0008006" key="5">
    <source>
        <dbReference type="Google" id="ProtNLM"/>
    </source>
</evidence>
<feature type="compositionally biased region" description="Low complexity" evidence="2">
    <location>
        <begin position="1173"/>
        <end position="1187"/>
    </location>
</feature>
<dbReference type="GO" id="GO:0005634">
    <property type="term" value="C:nucleus"/>
    <property type="evidence" value="ECO:0007669"/>
    <property type="project" value="InterPro"/>
</dbReference>
<dbReference type="PANTHER" id="PTHR13354">
    <property type="entry name" value="ROUND SPERMATID BASIC PROTEIN 1"/>
    <property type="match status" value="1"/>
</dbReference>
<feature type="compositionally biased region" description="Basic and acidic residues" evidence="2">
    <location>
        <begin position="1330"/>
        <end position="1344"/>
    </location>
</feature>
<feature type="region of interest" description="Disordered" evidence="2">
    <location>
        <begin position="607"/>
        <end position="633"/>
    </location>
</feature>
<dbReference type="PANTHER" id="PTHR13354:SF11">
    <property type="entry name" value="LYSINE-SPECIFIC DEMETHYLASE 9"/>
    <property type="match status" value="1"/>
</dbReference>
<name>A0A182PJ66_9DIPT</name>
<dbReference type="EnsemblMetazoa" id="AEPI006980-RA">
    <property type="protein sequence ID" value="AEPI006980-PA"/>
    <property type="gene ID" value="AEPI006980"/>
</dbReference>
<feature type="compositionally biased region" description="Polar residues" evidence="2">
    <location>
        <begin position="28"/>
        <end position="37"/>
    </location>
</feature>
<feature type="compositionally biased region" description="Basic and acidic residues" evidence="2">
    <location>
        <begin position="1110"/>
        <end position="1128"/>
    </location>
</feature>
<feature type="compositionally biased region" description="Low complexity" evidence="2">
    <location>
        <begin position="260"/>
        <end position="273"/>
    </location>
</feature>
<feature type="region of interest" description="Disordered" evidence="2">
    <location>
        <begin position="1490"/>
        <end position="1535"/>
    </location>
</feature>
<feature type="region of interest" description="Disordered" evidence="2">
    <location>
        <begin position="1458"/>
        <end position="1477"/>
    </location>
</feature>
<reference evidence="4" key="1">
    <citation type="submission" date="2013-03" db="EMBL/GenBank/DDBJ databases">
        <title>The Genome Sequence of Anopheles epiroticus epiroticus2.</title>
        <authorList>
            <consortium name="The Broad Institute Genomics Platform"/>
            <person name="Neafsey D.E."/>
            <person name="Howell P."/>
            <person name="Walker B."/>
            <person name="Young S.K."/>
            <person name="Zeng Q."/>
            <person name="Gargeya S."/>
            <person name="Fitzgerald M."/>
            <person name="Haas B."/>
            <person name="Abouelleil A."/>
            <person name="Allen A.W."/>
            <person name="Alvarado L."/>
            <person name="Arachchi H.M."/>
            <person name="Berlin A.M."/>
            <person name="Chapman S.B."/>
            <person name="Gainer-Dewar J."/>
            <person name="Goldberg J."/>
            <person name="Griggs A."/>
            <person name="Gujja S."/>
            <person name="Hansen M."/>
            <person name="Howarth C."/>
            <person name="Imamovic A."/>
            <person name="Ireland A."/>
            <person name="Larimer J."/>
            <person name="McCowan C."/>
            <person name="Murphy C."/>
            <person name="Pearson M."/>
            <person name="Poon T.W."/>
            <person name="Priest M."/>
            <person name="Roberts A."/>
            <person name="Saif S."/>
            <person name="Shea T."/>
            <person name="Sisk P."/>
            <person name="Sykes S."/>
            <person name="Wortman J."/>
            <person name="Nusbaum C."/>
            <person name="Birren B."/>
        </authorList>
    </citation>
    <scope>NUCLEOTIDE SEQUENCE [LARGE SCALE GENOMIC DNA]</scope>
    <source>
        <strain evidence="4">Epiroticus2</strain>
    </source>
</reference>
<feature type="compositionally biased region" description="Pro residues" evidence="2">
    <location>
        <begin position="1498"/>
        <end position="1524"/>
    </location>
</feature>
<evidence type="ECO:0000313" key="3">
    <source>
        <dbReference type="EnsemblMetazoa" id="AEPI006980-PA"/>
    </source>
</evidence>
<feature type="compositionally biased region" description="Basic and acidic residues" evidence="2">
    <location>
        <begin position="1403"/>
        <end position="1420"/>
    </location>
</feature>
<dbReference type="STRING" id="199890.A0A182PJ66"/>
<feature type="region of interest" description="Disordered" evidence="2">
    <location>
        <begin position="28"/>
        <end position="65"/>
    </location>
</feature>
<feature type="compositionally biased region" description="Low complexity" evidence="2">
    <location>
        <begin position="1279"/>
        <end position="1292"/>
    </location>
</feature>
<sequence length="1535" mass="166958">MKPCCDKDRVIVDSAVNVQELDDKYCTHQQRTSAATTNSSSGDGGLSNNNNTNNNSSNRSGNNDCLSHLAKTQPISSSSVVGSVKSSADSTACSMVNFTTTASSSSSSALSSSTSAVVVAVGAAATATAPTVGTGKMMVVENEQAPKNHVDQTTVKMIAKNNEKSSTPAKETQHGSVRSSDNVIRRKRVRIKIGIGNGSVIVIEMQTGIRIVIKLATENEIEIEIGIGIGNVKRTDRKRRRSEDGTSGTGNCKRGPKEGSSNSTSNTPSRNQSATSIANTAPEPVVSSSALTGSALLQNKENHHQQQLAGFAAAHQTIKRELSIETASSIAATGTAAATALILEHGAATIVSPVAAAAAAAAASISGTPISPVNLLLNLERSKNEQASVKKQDIFIKKVYLPAKNKLPKPEKTREDVTRTLNFGIDNGTTSDGVDTPASSVAAVATDVGMTVPALNGIGSIGSPGHVVSNNTSSLICVANSLATNLSNNSTTASSNLTATSNKPNSNILIKIESPKNVMDEKVDIKKEPVNHHILHQVETLASAAVDSTPVNGTLEDRKDKIFINKTADDISKEASLVVKKDETGAVGVNSAMETPTKLVLSTLNSAKSEGPSGVHKIGANPSSTHKSTGGKECSRCYKRSKIKRANIGIQCRRGASAGTANTSMSSQSPDGGMVNESTARIGSINRNSNCQLRSKQLDGLKYGRFMRVEVHPNGGASVVHMYQDEISVLSETEMEELVQEFFQVVFAEDEEGCADHVMGIVHDAAAYLPDLLEHMAENYANLTVKAGVLGRNSDIETCTMSQYNEQVVKNYSHGTVRYGPLHQISLVGKVHEEVGGYFPDLLKRLEDNPFLNKAMPWGELSIVQMDPRLSNDGPILWIRPGEQLVPTAEINKTPLKRQRTRINELRNLQYLPRLSEARETMIEDRTKAHADHVGHVRCGIPDDLNRITKDVVAFDAHCFPHLVEKLQLDLHEPPISQCVQWVEDAKLNQLRREGIRYSRISLYDNDIYFLPRNIIHQFRTVTAVTSIAWHLRLKQYYPDQDVVQEIANGYEVDPPHYKEKQTILPHPVSADEKKHTPVKRMHDGKPKKVEVKKEPPAAIPHPLPAGASPRRDEKISKTEDVADKCSSKDAKIDMRKLIRDDKMIANDMVRSPNKSGRSPFVSSKGSEKKTSNSKSGTTGSRKSSPSAFQKGKTDETTDGKNGKHSSNSDRDRTRDNRDRDHERDRDRDRDRDHRDREKKEQRSRDKDRDRDRERDRERNRDRERDREKDRRHHKHHSSSSASSSRKSSTSSHKLRHEKKSSGEGSNDQRNLKSSSLSTPSSHSSSASSSRRESTSSVTREKEQQVGPLPMVPPIATEIEVDSNAIPTTTKSDSFAADSHTKLAVEANGAANENEPCDTGGLMEREQDVSATRKNDDGYRENFGTVIAPSQPSIATVSLKEPRAIASTNDEAVTAKAEKRKAEMKTHTNGECTVMDGDLSYMSPVAKRIAPDSSTQMPIPPMHPAVQPPLPISSPPLVPPPPPSQDHQYRQLPAV</sequence>
<dbReference type="Proteomes" id="UP000075885">
    <property type="component" value="Unassembled WGS sequence"/>
</dbReference>
<feature type="compositionally biased region" description="Basic and acidic residues" evidence="2">
    <location>
        <begin position="1070"/>
        <end position="1096"/>
    </location>
</feature>
<feature type="compositionally biased region" description="Low complexity" evidence="2">
    <location>
        <begin position="1314"/>
        <end position="1329"/>
    </location>
</feature>
<feature type="region of interest" description="Disordered" evidence="2">
    <location>
        <begin position="1068"/>
        <end position="1128"/>
    </location>
</feature>
<feature type="compositionally biased region" description="Polar residues" evidence="2">
    <location>
        <begin position="1303"/>
        <end position="1313"/>
    </location>
</feature>
<accession>A0A182PJ66</accession>
<reference evidence="3" key="2">
    <citation type="submission" date="2020-05" db="UniProtKB">
        <authorList>
            <consortium name="EnsemblMetazoa"/>
        </authorList>
    </citation>
    <scope>IDENTIFICATION</scope>
    <source>
        <strain evidence="3">Epiroticus2</strain>
    </source>
</reference>
<comment type="similarity">
    <text evidence="1">Belongs to the round spermatid basic protein 1 family.</text>
</comment>
<evidence type="ECO:0000256" key="2">
    <source>
        <dbReference type="SAM" id="MobiDB-lite"/>
    </source>
</evidence>
<protein>
    <recommendedName>
        <fullName evidence="5">Round spermatid basic protein 1-like protein</fullName>
    </recommendedName>
</protein>
<evidence type="ECO:0000313" key="4">
    <source>
        <dbReference type="Proteomes" id="UP000075885"/>
    </source>
</evidence>
<dbReference type="InterPro" id="IPR026306">
    <property type="entry name" value="RSBN1/Dpy-2/CEP530"/>
</dbReference>
<organism evidence="3 4">
    <name type="scientific">Anopheles epiroticus</name>
    <dbReference type="NCBI Taxonomy" id="199890"/>
    <lineage>
        <taxon>Eukaryota</taxon>
        <taxon>Metazoa</taxon>
        <taxon>Ecdysozoa</taxon>
        <taxon>Arthropoda</taxon>
        <taxon>Hexapoda</taxon>
        <taxon>Insecta</taxon>
        <taxon>Pterygota</taxon>
        <taxon>Neoptera</taxon>
        <taxon>Endopterygota</taxon>
        <taxon>Diptera</taxon>
        <taxon>Nematocera</taxon>
        <taxon>Culicoidea</taxon>
        <taxon>Culicidae</taxon>
        <taxon>Anophelinae</taxon>
        <taxon>Anopheles</taxon>
    </lineage>
</organism>
<feature type="region of interest" description="Disordered" evidence="2">
    <location>
        <begin position="1144"/>
        <end position="1354"/>
    </location>
</feature>
<dbReference type="VEuPathDB" id="VectorBase:AEPI006980"/>
<feature type="compositionally biased region" description="Basic and acidic residues" evidence="2">
    <location>
        <begin position="1458"/>
        <end position="1468"/>
    </location>
</feature>
<feature type="region of interest" description="Disordered" evidence="2">
    <location>
        <begin position="161"/>
        <end position="181"/>
    </location>
</feature>
<evidence type="ECO:0000256" key="1">
    <source>
        <dbReference type="ARBA" id="ARBA00010560"/>
    </source>
</evidence>
<keyword evidence="4" id="KW-1185">Reference proteome</keyword>
<feature type="compositionally biased region" description="Basic and acidic residues" evidence="2">
    <location>
        <begin position="1192"/>
        <end position="1269"/>
    </location>
</feature>
<feature type="region of interest" description="Disordered" evidence="2">
    <location>
        <begin position="1367"/>
        <end position="1424"/>
    </location>
</feature>
<feature type="compositionally biased region" description="Low complexity" evidence="2">
    <location>
        <begin position="38"/>
        <end position="63"/>
    </location>
</feature>